<dbReference type="InterPro" id="IPR043168">
    <property type="entry name" value="DegV_C"/>
</dbReference>
<keyword evidence="1" id="KW-0446">Lipid-binding</keyword>
<dbReference type="InterPro" id="IPR050270">
    <property type="entry name" value="DegV_domain_contain"/>
</dbReference>
<evidence type="ECO:0000256" key="1">
    <source>
        <dbReference type="ARBA" id="ARBA00023121"/>
    </source>
</evidence>
<dbReference type="PROSITE" id="PS51482">
    <property type="entry name" value="DEGV"/>
    <property type="match status" value="1"/>
</dbReference>
<dbReference type="InterPro" id="IPR003797">
    <property type="entry name" value="DegV"/>
</dbReference>
<dbReference type="RefSeq" id="WP_117680095.1">
    <property type="nucleotide sequence ID" value="NZ_CATVUE010000005.1"/>
</dbReference>
<dbReference type="Proteomes" id="UP000260943">
    <property type="component" value="Unassembled WGS sequence"/>
</dbReference>
<dbReference type="AlphaFoldDB" id="A0A3E4QPV6"/>
<dbReference type="PANTHER" id="PTHR33434">
    <property type="entry name" value="DEGV DOMAIN-CONTAINING PROTEIN DR_1986-RELATED"/>
    <property type="match status" value="1"/>
</dbReference>
<protein>
    <submittedName>
        <fullName evidence="2">DegV family EDD domain-containing protein</fullName>
    </submittedName>
</protein>
<sequence length="289" mass="31074">MSWCIAADSSCNLRGYTPETPHLSFRLAPLKVNVGSIEYVDDENLDVDALNQAVAIEASASSSSCPSVGEWTEIFKSADNVIAVTISSNLSGSYDSAMMARNIVLDEYARDHNGVIAGKNIYVLNSRAAGGKLELIVTLLDRYLSNNPTFDETVEYAKKLEATSQVLFSLSSYENLVKAGRMPRVAGAIASRLNIRILGTASSEGTIKLVGPSRGEKKAIRGIIDAMVSDGYHGGFIAIDHVNNEHTAELLKSTLLEQWPNAEIKILACGGLCSYYAEASGIIVGYGWL</sequence>
<dbReference type="Gene3D" id="3.30.1180.10">
    <property type="match status" value="1"/>
</dbReference>
<dbReference type="NCBIfam" id="TIGR00762">
    <property type="entry name" value="DegV"/>
    <property type="match status" value="1"/>
</dbReference>
<reference evidence="2 3" key="1">
    <citation type="submission" date="2018-08" db="EMBL/GenBank/DDBJ databases">
        <title>A genome reference for cultivated species of the human gut microbiota.</title>
        <authorList>
            <person name="Zou Y."/>
            <person name="Xue W."/>
            <person name="Luo G."/>
        </authorList>
    </citation>
    <scope>NUCLEOTIDE SEQUENCE [LARGE SCALE GENOMIC DNA]</scope>
    <source>
        <strain evidence="2 3">TF08-14</strain>
    </source>
</reference>
<proteinExistence type="predicted"/>
<dbReference type="PANTHER" id="PTHR33434:SF2">
    <property type="entry name" value="FATTY ACID-BINDING PROTEIN TM_1468"/>
    <property type="match status" value="1"/>
</dbReference>
<comment type="caution">
    <text evidence="2">The sequence shown here is derived from an EMBL/GenBank/DDBJ whole genome shotgun (WGS) entry which is preliminary data.</text>
</comment>
<dbReference type="Pfam" id="PF02645">
    <property type="entry name" value="DegV"/>
    <property type="match status" value="1"/>
</dbReference>
<dbReference type="GO" id="GO:0008289">
    <property type="term" value="F:lipid binding"/>
    <property type="evidence" value="ECO:0007669"/>
    <property type="project" value="UniProtKB-KW"/>
</dbReference>
<dbReference type="SUPFAM" id="SSF82549">
    <property type="entry name" value="DAK1/DegV-like"/>
    <property type="match status" value="1"/>
</dbReference>
<evidence type="ECO:0000313" key="2">
    <source>
        <dbReference type="EMBL" id="RGL08244.1"/>
    </source>
</evidence>
<dbReference type="Gene3D" id="2.20.28.50">
    <property type="entry name" value="degv family protein"/>
    <property type="match status" value="1"/>
</dbReference>
<name>A0A3E4QPV6_9ACTN</name>
<gene>
    <name evidence="2" type="ORF">DXC81_09035</name>
</gene>
<evidence type="ECO:0000313" key="3">
    <source>
        <dbReference type="Proteomes" id="UP000260943"/>
    </source>
</evidence>
<accession>A0A3E4QPV6</accession>
<dbReference type="EMBL" id="QSRJ01000011">
    <property type="protein sequence ID" value="RGL08244.1"/>
    <property type="molecule type" value="Genomic_DNA"/>
</dbReference>
<dbReference type="Gene3D" id="3.40.50.10440">
    <property type="entry name" value="Dihydroxyacetone kinase, domain 1"/>
    <property type="match status" value="1"/>
</dbReference>
<organism evidence="2 3">
    <name type="scientific">Collinsella tanakaei</name>
    <dbReference type="NCBI Taxonomy" id="626935"/>
    <lineage>
        <taxon>Bacteria</taxon>
        <taxon>Bacillati</taxon>
        <taxon>Actinomycetota</taxon>
        <taxon>Coriobacteriia</taxon>
        <taxon>Coriobacteriales</taxon>
        <taxon>Coriobacteriaceae</taxon>
        <taxon>Collinsella</taxon>
    </lineage>
</organism>